<evidence type="ECO:0000313" key="1">
    <source>
        <dbReference type="EMBL" id="RKP57961.1"/>
    </source>
</evidence>
<evidence type="ECO:0008006" key="3">
    <source>
        <dbReference type="Google" id="ProtNLM"/>
    </source>
</evidence>
<dbReference type="AlphaFoldDB" id="A0A494YCE9"/>
<name>A0A494YCE9_9BACL</name>
<dbReference type="OrthoDB" id="5519656at2"/>
<organism evidence="1 2">
    <name type="scientific">Cohnella endophytica</name>
    <dbReference type="NCBI Taxonomy" id="2419778"/>
    <lineage>
        <taxon>Bacteria</taxon>
        <taxon>Bacillati</taxon>
        <taxon>Bacillota</taxon>
        <taxon>Bacilli</taxon>
        <taxon>Bacillales</taxon>
        <taxon>Paenibacillaceae</taxon>
        <taxon>Cohnella</taxon>
    </lineage>
</organism>
<proteinExistence type="predicted"/>
<evidence type="ECO:0000313" key="2">
    <source>
        <dbReference type="Proteomes" id="UP000282076"/>
    </source>
</evidence>
<protein>
    <recommendedName>
        <fullName evidence="3">FCP1 homology domain-containing protein</fullName>
    </recommendedName>
</protein>
<gene>
    <name evidence="1" type="ORF">D7Z26_00130</name>
</gene>
<dbReference type="Pfam" id="PF18143">
    <property type="entry name" value="HAD_SAK_2"/>
    <property type="match status" value="1"/>
</dbReference>
<dbReference type="Proteomes" id="UP000282076">
    <property type="component" value="Unassembled WGS sequence"/>
</dbReference>
<keyword evidence="2" id="KW-1185">Reference proteome</keyword>
<dbReference type="RefSeq" id="WP_120973612.1">
    <property type="nucleotide sequence ID" value="NZ_RBZM01000001.1"/>
</dbReference>
<reference evidence="1 2" key="1">
    <citation type="submission" date="2018-10" db="EMBL/GenBank/DDBJ databases">
        <title>Cohnella sp. M2MS4P-1, whole genome shotgun sequence.</title>
        <authorList>
            <person name="Tuo L."/>
        </authorList>
    </citation>
    <scope>NUCLEOTIDE SEQUENCE [LARGE SCALE GENOMIC DNA]</scope>
    <source>
        <strain evidence="1 2">M2MS4P-1</strain>
    </source>
</reference>
<comment type="caution">
    <text evidence="1">The sequence shown here is derived from an EMBL/GenBank/DDBJ whole genome shotgun (WGS) entry which is preliminary data.</text>
</comment>
<dbReference type="EMBL" id="RBZM01000001">
    <property type="protein sequence ID" value="RKP57961.1"/>
    <property type="molecule type" value="Genomic_DNA"/>
</dbReference>
<sequence length="157" mass="18759">MKLIFLDIDGVLNTDRYIRIQKNHNNGQITFDPEAMKNLKLLVEMTDSFIVICSTWRIHYESNEKLWRDLIRNFIEYLIDERIIGITPVHDKNSNTSIRWKEIEDWLSKNEDKGIESFVILDDEWDMAIYSRRFVRCQAYKGLTDDLRTKAEIILNT</sequence>
<accession>A0A494YCE9</accession>